<name>A0ABD2PQU8_9PLAT</name>
<protein>
    <submittedName>
        <fullName evidence="2">Uncharacterized protein</fullName>
    </submittedName>
</protein>
<evidence type="ECO:0000313" key="3">
    <source>
        <dbReference type="Proteomes" id="UP001626550"/>
    </source>
</evidence>
<dbReference type="Proteomes" id="UP001626550">
    <property type="component" value="Unassembled WGS sequence"/>
</dbReference>
<reference evidence="2 3" key="1">
    <citation type="submission" date="2024-11" db="EMBL/GenBank/DDBJ databases">
        <title>Adaptive evolution of stress response genes in parasites aligns with host niche diversity.</title>
        <authorList>
            <person name="Hahn C."/>
            <person name="Resl P."/>
        </authorList>
    </citation>
    <scope>NUCLEOTIDE SEQUENCE [LARGE SCALE GENOMIC DNA]</scope>
    <source>
        <strain evidence="2">EGGRZ-B1_66</strain>
        <tissue evidence="2">Body</tissue>
    </source>
</reference>
<feature type="region of interest" description="Disordered" evidence="1">
    <location>
        <begin position="110"/>
        <end position="136"/>
    </location>
</feature>
<evidence type="ECO:0000313" key="2">
    <source>
        <dbReference type="EMBL" id="KAL3309247.1"/>
    </source>
</evidence>
<sequence>MSSSLIQSSRYFAVLSRAIRFILCLVSFEKAYTDARPGRTLRLSSRKLKFFLTEHHTNPISELYSVVKAHVTDASELEPLLEELSFLIDLLDTAQMDSSSDIVAMTVEEREKYSPATSKDDEKRSDQKQASEMHHSFSDEEIAALFQLPAEEYRLEIPSEICRFNTRTDLMQFACKHLVIDEAEAEKRLRKNICRKRQEKLDTASSRLRHFNLKKRKGQLAEIHLNRSSRKFALVAPMRGRGFIIKNSVPYNRASSSLNANQGTTSTEFRTINTSRPVSMHVDEFNKLENDESAIIMEDPLKIRKGRIATDDLC</sequence>
<dbReference type="EMBL" id="JBJKFK010004131">
    <property type="protein sequence ID" value="KAL3309247.1"/>
    <property type="molecule type" value="Genomic_DNA"/>
</dbReference>
<dbReference type="AlphaFoldDB" id="A0ABD2PQU8"/>
<keyword evidence="3" id="KW-1185">Reference proteome</keyword>
<evidence type="ECO:0000256" key="1">
    <source>
        <dbReference type="SAM" id="MobiDB-lite"/>
    </source>
</evidence>
<gene>
    <name evidence="2" type="ORF">Ciccas_012208</name>
</gene>
<organism evidence="2 3">
    <name type="scientific">Cichlidogyrus casuarinus</name>
    <dbReference type="NCBI Taxonomy" id="1844966"/>
    <lineage>
        <taxon>Eukaryota</taxon>
        <taxon>Metazoa</taxon>
        <taxon>Spiralia</taxon>
        <taxon>Lophotrochozoa</taxon>
        <taxon>Platyhelminthes</taxon>
        <taxon>Monogenea</taxon>
        <taxon>Monopisthocotylea</taxon>
        <taxon>Dactylogyridea</taxon>
        <taxon>Ancyrocephalidae</taxon>
        <taxon>Cichlidogyrus</taxon>
    </lineage>
</organism>
<accession>A0ABD2PQU8</accession>
<proteinExistence type="predicted"/>
<comment type="caution">
    <text evidence="2">The sequence shown here is derived from an EMBL/GenBank/DDBJ whole genome shotgun (WGS) entry which is preliminary data.</text>
</comment>